<gene>
    <name evidence="1" type="ORF">BV898_14999</name>
</gene>
<reference evidence="2" key="1">
    <citation type="submission" date="2017-01" db="EMBL/GenBank/DDBJ databases">
        <title>Comparative genomics of anhydrobiosis in the tardigrade Hypsibius dujardini.</title>
        <authorList>
            <person name="Yoshida Y."/>
            <person name="Koutsovoulos G."/>
            <person name="Laetsch D."/>
            <person name="Stevens L."/>
            <person name="Kumar S."/>
            <person name="Horikawa D."/>
            <person name="Ishino K."/>
            <person name="Komine S."/>
            <person name="Tomita M."/>
            <person name="Blaxter M."/>
            <person name="Arakawa K."/>
        </authorList>
    </citation>
    <scope>NUCLEOTIDE SEQUENCE [LARGE SCALE GENOMIC DNA]</scope>
    <source>
        <strain evidence="2">Z151</strain>
    </source>
</reference>
<protein>
    <submittedName>
        <fullName evidence="1">Uncharacterized protein</fullName>
    </submittedName>
</protein>
<evidence type="ECO:0000313" key="2">
    <source>
        <dbReference type="Proteomes" id="UP000192578"/>
    </source>
</evidence>
<organism evidence="1 2">
    <name type="scientific">Hypsibius exemplaris</name>
    <name type="common">Freshwater tardigrade</name>
    <dbReference type="NCBI Taxonomy" id="2072580"/>
    <lineage>
        <taxon>Eukaryota</taxon>
        <taxon>Metazoa</taxon>
        <taxon>Ecdysozoa</taxon>
        <taxon>Tardigrada</taxon>
        <taxon>Eutardigrada</taxon>
        <taxon>Parachela</taxon>
        <taxon>Hypsibioidea</taxon>
        <taxon>Hypsibiidae</taxon>
        <taxon>Hypsibius</taxon>
    </lineage>
</organism>
<dbReference type="AlphaFoldDB" id="A0A9X6NH23"/>
<dbReference type="EMBL" id="MTYJ01000194">
    <property type="protein sequence ID" value="OWA50486.1"/>
    <property type="molecule type" value="Genomic_DNA"/>
</dbReference>
<evidence type="ECO:0000313" key="1">
    <source>
        <dbReference type="EMBL" id="OWA50486.1"/>
    </source>
</evidence>
<accession>A0A9X6NH23</accession>
<keyword evidence="2" id="KW-1185">Reference proteome</keyword>
<proteinExistence type="predicted"/>
<name>A0A9X6NH23_HYPEX</name>
<sequence>MVNSGGKRRWTLSQNFASFPSDTNVPGNNIVYVAEWHAVALFPSVATTCSGLTPSTARRRFRVEPRQDCVYCNEDRLPIVVVKTTPSNQPGS</sequence>
<comment type="caution">
    <text evidence="1">The sequence shown here is derived from an EMBL/GenBank/DDBJ whole genome shotgun (WGS) entry which is preliminary data.</text>
</comment>
<dbReference type="Proteomes" id="UP000192578">
    <property type="component" value="Unassembled WGS sequence"/>
</dbReference>